<keyword evidence="2" id="KW-0004">4Fe-4S</keyword>
<keyword evidence="4" id="KW-0408">Iron</keyword>
<feature type="domain" description="NADH-ubiquinone oxidoreductase 51kDa subunit iron-sulphur binding" evidence="6">
    <location>
        <begin position="478"/>
        <end position="523"/>
    </location>
</feature>
<dbReference type="InterPro" id="IPR019575">
    <property type="entry name" value="Nuop51_4Fe4S-bd"/>
</dbReference>
<dbReference type="GO" id="GO:0008137">
    <property type="term" value="F:NADH dehydrogenase (ubiquinone) activity"/>
    <property type="evidence" value="ECO:0007669"/>
    <property type="project" value="InterPro"/>
</dbReference>
<keyword evidence="8" id="KW-1185">Reference proteome</keyword>
<gene>
    <name evidence="7" type="ORF">HDF16_000020</name>
</gene>
<evidence type="ECO:0000313" key="7">
    <source>
        <dbReference type="EMBL" id="MBB5055351.1"/>
    </source>
</evidence>
<evidence type="ECO:0000256" key="4">
    <source>
        <dbReference type="ARBA" id="ARBA00023004"/>
    </source>
</evidence>
<dbReference type="InterPro" id="IPR011538">
    <property type="entry name" value="Nuo51_FMN-bd"/>
</dbReference>
<evidence type="ECO:0000313" key="8">
    <source>
        <dbReference type="Proteomes" id="UP000540989"/>
    </source>
</evidence>
<sequence length="590" mass="65093">MSAMPEVLTSIEPGRNKLGVFEDLRHVQEQIGFVPIREIERIATRRNVGVKDVHTVASFYPHFRLKPPIRVDVRVCDDMSCHLNGSRQLKKSLELQYAHATDLVQVRDISCVGRCDHAPVVSINEHYKEHCNFRDVVAMVDKEILAPREYGHSPAPRSPEERGLAIQCDPYATEEEHYSIFRKLLAEKNFDETLGKLKTGELRGMGGAGFPAHIKWEGARKSPGKEKFVVCNADESEPGTIKDRFILQYLPHMVFEGMMVCGAIVGAQRGYLYIRHEYELQTEVLEEELKHIYSLGLLGKNILGTGIDFDLEVFVSPGGYICGEETALMEAIQGNRSEPRNKPPRTVNSGVWGKPTALNNVETFCHAITILGKGGDWYHNAGLPGSPGIKFVGVTGHVKHPGVFEVPMGTSYHDLVYKYAGGPPDGHEVIGFAPSGPSSGYLPASMLDIEMNWDKLKALNSMVGSGAVVVVADHGCMLDMALNSTAFYRNESCGKCSPCRIGTQKLVDLLENWTNGNVGAGDKDMLRDLSNVLRTASLCGLGQISPAPIQSVIKHFPELIRQHLEDGYCSANICFPNGAPQKRELQRSAQ</sequence>
<dbReference type="InterPro" id="IPR001949">
    <property type="entry name" value="NADH-UbQ_OxRdtase_51kDa_CS"/>
</dbReference>
<keyword evidence="5" id="KW-0411">Iron-sulfur</keyword>
<dbReference type="CDD" id="cd03064">
    <property type="entry name" value="TRX_Fd_NuoE"/>
    <property type="match status" value="1"/>
</dbReference>
<dbReference type="Gene3D" id="3.10.20.600">
    <property type="match status" value="1"/>
</dbReference>
<dbReference type="Proteomes" id="UP000540989">
    <property type="component" value="Unassembled WGS sequence"/>
</dbReference>
<dbReference type="Pfam" id="PF01512">
    <property type="entry name" value="Complex1_51K"/>
    <property type="match status" value="1"/>
</dbReference>
<dbReference type="Gene3D" id="1.10.10.1590">
    <property type="entry name" value="NADH-quinone oxidoreductase subunit E"/>
    <property type="match status" value="1"/>
</dbReference>
<dbReference type="EMBL" id="JACHIP010000001">
    <property type="protein sequence ID" value="MBB5055351.1"/>
    <property type="molecule type" value="Genomic_DNA"/>
</dbReference>
<dbReference type="PANTHER" id="PTHR43578:SF3">
    <property type="entry name" value="NADH-QUINONE OXIDOREDUCTASE SUBUNIT F"/>
    <property type="match status" value="1"/>
</dbReference>
<evidence type="ECO:0000256" key="3">
    <source>
        <dbReference type="ARBA" id="ARBA00022723"/>
    </source>
</evidence>
<protein>
    <submittedName>
        <fullName evidence="7">NADH:ubiquinone oxidoreductase subunit F (NADH-binding)/NADH:ubiquinone oxidoreductase subunit E</fullName>
    </submittedName>
</protein>
<dbReference type="AlphaFoldDB" id="A0A7W8E1I9"/>
<dbReference type="SMART" id="SM00928">
    <property type="entry name" value="NADH_4Fe-4S"/>
    <property type="match status" value="1"/>
</dbReference>
<dbReference type="Gene3D" id="1.20.1440.230">
    <property type="entry name" value="NADH-ubiquinone oxidoreductase 51kDa subunit, iron-sulphur binding domain"/>
    <property type="match status" value="1"/>
</dbReference>
<evidence type="ECO:0000259" key="6">
    <source>
        <dbReference type="SMART" id="SM00928"/>
    </source>
</evidence>
<dbReference type="GO" id="GO:0010181">
    <property type="term" value="F:FMN binding"/>
    <property type="evidence" value="ECO:0007669"/>
    <property type="project" value="InterPro"/>
</dbReference>
<dbReference type="PROSITE" id="PS00645">
    <property type="entry name" value="COMPLEX1_51K_2"/>
    <property type="match status" value="1"/>
</dbReference>
<dbReference type="SUPFAM" id="SSF52833">
    <property type="entry name" value="Thioredoxin-like"/>
    <property type="match status" value="1"/>
</dbReference>
<dbReference type="Pfam" id="PF01257">
    <property type="entry name" value="2Fe-2S_thioredx"/>
    <property type="match status" value="1"/>
</dbReference>
<dbReference type="GO" id="GO:0046872">
    <property type="term" value="F:metal ion binding"/>
    <property type="evidence" value="ECO:0007669"/>
    <property type="project" value="UniProtKB-KW"/>
</dbReference>
<dbReference type="SUPFAM" id="SSF142984">
    <property type="entry name" value="Nqo1 middle domain-like"/>
    <property type="match status" value="1"/>
</dbReference>
<dbReference type="PANTHER" id="PTHR43578">
    <property type="entry name" value="NADH-QUINONE OXIDOREDUCTASE SUBUNIT F"/>
    <property type="match status" value="1"/>
</dbReference>
<dbReference type="InterPro" id="IPR037225">
    <property type="entry name" value="Nuo51_FMN-bd_sf"/>
</dbReference>
<dbReference type="InterPro" id="IPR019554">
    <property type="entry name" value="Soluble_ligand-bd"/>
</dbReference>
<dbReference type="FunFam" id="3.40.50.11540:FF:000001">
    <property type="entry name" value="NADH dehydrogenase [ubiquinone] flavoprotein 1, mitochondrial"/>
    <property type="match status" value="1"/>
</dbReference>
<evidence type="ECO:0000256" key="2">
    <source>
        <dbReference type="ARBA" id="ARBA00022485"/>
    </source>
</evidence>
<comment type="caution">
    <text evidence="7">The sequence shown here is derived from an EMBL/GenBank/DDBJ whole genome shotgun (WGS) entry which is preliminary data.</text>
</comment>
<dbReference type="Gene3D" id="3.40.30.10">
    <property type="entry name" value="Glutaredoxin"/>
    <property type="match status" value="1"/>
</dbReference>
<dbReference type="Pfam" id="PF10589">
    <property type="entry name" value="NADH_4Fe-4S"/>
    <property type="match status" value="1"/>
</dbReference>
<dbReference type="Gene3D" id="3.40.50.11540">
    <property type="entry name" value="NADH-ubiquinone oxidoreductase 51kDa subunit"/>
    <property type="match status" value="1"/>
</dbReference>
<dbReference type="RefSeq" id="WP_184212984.1">
    <property type="nucleotide sequence ID" value="NZ_JACHIP010000001.1"/>
</dbReference>
<dbReference type="InterPro" id="IPR042128">
    <property type="entry name" value="NuoE_dom"/>
</dbReference>
<dbReference type="SUPFAM" id="SSF142019">
    <property type="entry name" value="Nqo1 FMN-binding domain-like"/>
    <property type="match status" value="1"/>
</dbReference>
<dbReference type="SUPFAM" id="SSF140490">
    <property type="entry name" value="Nqo1C-terminal domain-like"/>
    <property type="match status" value="1"/>
</dbReference>
<accession>A0A7W8E1I9</accession>
<name>A0A7W8E1I9_9BACT</name>
<dbReference type="Pfam" id="PF10531">
    <property type="entry name" value="SLBB"/>
    <property type="match status" value="1"/>
</dbReference>
<evidence type="ECO:0000256" key="5">
    <source>
        <dbReference type="ARBA" id="ARBA00023014"/>
    </source>
</evidence>
<dbReference type="InterPro" id="IPR036249">
    <property type="entry name" value="Thioredoxin-like_sf"/>
</dbReference>
<keyword evidence="3" id="KW-0479">Metal-binding</keyword>
<dbReference type="InterPro" id="IPR041921">
    <property type="entry name" value="NuoE_N"/>
</dbReference>
<dbReference type="GO" id="GO:0051539">
    <property type="term" value="F:4 iron, 4 sulfur cluster binding"/>
    <property type="evidence" value="ECO:0007669"/>
    <property type="project" value="UniProtKB-KW"/>
</dbReference>
<proteinExistence type="inferred from homology"/>
<dbReference type="InterPro" id="IPR037207">
    <property type="entry name" value="Nuop51_4Fe4S-bd_sf"/>
</dbReference>
<reference evidence="7 8" key="1">
    <citation type="submission" date="2020-08" db="EMBL/GenBank/DDBJ databases">
        <title>Genomic Encyclopedia of Type Strains, Phase IV (KMG-V): Genome sequencing to study the core and pangenomes of soil and plant-associated prokaryotes.</title>
        <authorList>
            <person name="Whitman W."/>
        </authorList>
    </citation>
    <scope>NUCLEOTIDE SEQUENCE [LARGE SCALE GENOMIC DNA]</scope>
    <source>
        <strain evidence="7 8">M8UP14</strain>
    </source>
</reference>
<organism evidence="7 8">
    <name type="scientific">Granulicella aggregans</name>
    <dbReference type="NCBI Taxonomy" id="474949"/>
    <lineage>
        <taxon>Bacteria</taxon>
        <taxon>Pseudomonadati</taxon>
        <taxon>Acidobacteriota</taxon>
        <taxon>Terriglobia</taxon>
        <taxon>Terriglobales</taxon>
        <taxon>Acidobacteriaceae</taxon>
        <taxon>Granulicella</taxon>
    </lineage>
</organism>
<comment type="similarity">
    <text evidence="1">Belongs to the complex I 51 kDa subunit family.</text>
</comment>
<evidence type="ECO:0000256" key="1">
    <source>
        <dbReference type="ARBA" id="ARBA00007523"/>
    </source>
</evidence>
<keyword evidence="7" id="KW-0830">Ubiquinone</keyword>